<dbReference type="InterPro" id="IPR004046">
    <property type="entry name" value="GST_C"/>
</dbReference>
<dbReference type="CDD" id="cd03039">
    <property type="entry name" value="GST_N_Sigma_like"/>
    <property type="match status" value="1"/>
</dbReference>
<gene>
    <name evidence="4 5" type="primary">LOC101845164</name>
</gene>
<dbReference type="PANTHER" id="PTHR11571">
    <property type="entry name" value="GLUTATHIONE S-TRANSFERASE"/>
    <property type="match status" value="1"/>
</dbReference>
<name>A0ABM1VRY7_APLCA</name>
<dbReference type="GeneID" id="101845164"/>
<dbReference type="RefSeq" id="XP_035825179.1">
    <property type="nucleotide sequence ID" value="XM_035969286.1"/>
</dbReference>
<accession>A0ABM1VRY7</accession>
<evidence type="ECO:0000313" key="4">
    <source>
        <dbReference type="RefSeq" id="XP_035825179.1"/>
    </source>
</evidence>
<dbReference type="Gene3D" id="1.20.1050.10">
    <property type="match status" value="1"/>
</dbReference>
<feature type="domain" description="GST N-terminal" evidence="1">
    <location>
        <begin position="4"/>
        <end position="81"/>
    </location>
</feature>
<dbReference type="SFLD" id="SFLDS00019">
    <property type="entry name" value="Glutathione_Transferase_(cytos"/>
    <property type="match status" value="1"/>
</dbReference>
<dbReference type="InterPro" id="IPR036249">
    <property type="entry name" value="Thioredoxin-like_sf"/>
</dbReference>
<dbReference type="Proteomes" id="UP000694888">
    <property type="component" value="Unplaced"/>
</dbReference>
<sequence>MANSRIRLHYLDVRAKAEISRLILAYAGKEYEDIRFSQEEWPNYKFKTPLQQCPMLEVDGRWFPQAAAHFTFLAREFGLYGQTNMDHLIIDVVISTLEDVYKVSVKSWYMEHGQERDEKIQTARREETPKYLAYLEQLLSENGTGYFVGNSLTLADIAAFDARTGFLKNYLVFDDRYPLLEKNSQLVLGNEKIREYVNKRNPSDV</sequence>
<organism evidence="3 4">
    <name type="scientific">Aplysia californica</name>
    <name type="common">California sea hare</name>
    <dbReference type="NCBI Taxonomy" id="6500"/>
    <lineage>
        <taxon>Eukaryota</taxon>
        <taxon>Metazoa</taxon>
        <taxon>Spiralia</taxon>
        <taxon>Lophotrochozoa</taxon>
        <taxon>Mollusca</taxon>
        <taxon>Gastropoda</taxon>
        <taxon>Heterobranchia</taxon>
        <taxon>Euthyneura</taxon>
        <taxon>Tectipleura</taxon>
        <taxon>Aplysiida</taxon>
        <taxon>Aplysioidea</taxon>
        <taxon>Aplysiidae</taxon>
        <taxon>Aplysia</taxon>
    </lineage>
</organism>
<dbReference type="CDD" id="cd03192">
    <property type="entry name" value="GST_C_Sigma_like"/>
    <property type="match status" value="1"/>
</dbReference>
<dbReference type="Pfam" id="PF02798">
    <property type="entry name" value="GST_N"/>
    <property type="match status" value="1"/>
</dbReference>
<dbReference type="Pfam" id="PF14497">
    <property type="entry name" value="GST_C_3"/>
    <property type="match status" value="1"/>
</dbReference>
<dbReference type="SFLD" id="SFLDG00363">
    <property type="entry name" value="AMPS_(cytGST):_Alpha-__Mu-__Pi"/>
    <property type="match status" value="1"/>
</dbReference>
<dbReference type="RefSeq" id="XP_035825180.1">
    <property type="nucleotide sequence ID" value="XM_035969287.1"/>
</dbReference>
<dbReference type="InterPro" id="IPR050213">
    <property type="entry name" value="GST_superfamily"/>
</dbReference>
<dbReference type="SUPFAM" id="SSF47616">
    <property type="entry name" value="GST C-terminal domain-like"/>
    <property type="match status" value="1"/>
</dbReference>
<dbReference type="SFLD" id="SFLDG01205">
    <property type="entry name" value="AMPS.1"/>
    <property type="match status" value="1"/>
</dbReference>
<protein>
    <submittedName>
        <fullName evidence="4 5">Glutathione S-transferase 3</fullName>
    </submittedName>
</protein>
<evidence type="ECO:0000313" key="5">
    <source>
        <dbReference type="RefSeq" id="XP_035825180.1"/>
    </source>
</evidence>
<evidence type="ECO:0000259" key="1">
    <source>
        <dbReference type="PROSITE" id="PS50404"/>
    </source>
</evidence>
<dbReference type="PROSITE" id="PS50405">
    <property type="entry name" value="GST_CTER"/>
    <property type="match status" value="1"/>
</dbReference>
<reference evidence="4 5" key="1">
    <citation type="submission" date="2025-05" db="UniProtKB">
        <authorList>
            <consortium name="RefSeq"/>
        </authorList>
    </citation>
    <scope>IDENTIFICATION</scope>
</reference>
<dbReference type="InterPro" id="IPR004045">
    <property type="entry name" value="Glutathione_S-Trfase_N"/>
</dbReference>
<feature type="domain" description="GST C-terminal" evidence="2">
    <location>
        <begin position="83"/>
        <end position="205"/>
    </location>
</feature>
<dbReference type="SUPFAM" id="SSF52833">
    <property type="entry name" value="Thioredoxin-like"/>
    <property type="match status" value="1"/>
</dbReference>
<evidence type="ECO:0000259" key="2">
    <source>
        <dbReference type="PROSITE" id="PS50405"/>
    </source>
</evidence>
<dbReference type="PANTHER" id="PTHR11571:SF150">
    <property type="entry name" value="GLUTATHIONE S-TRANSFERASE"/>
    <property type="match status" value="1"/>
</dbReference>
<dbReference type="Gene3D" id="3.40.30.10">
    <property type="entry name" value="Glutaredoxin"/>
    <property type="match status" value="1"/>
</dbReference>
<keyword evidence="3" id="KW-1185">Reference proteome</keyword>
<evidence type="ECO:0000313" key="3">
    <source>
        <dbReference type="Proteomes" id="UP000694888"/>
    </source>
</evidence>
<proteinExistence type="predicted"/>
<dbReference type="InterPro" id="IPR010987">
    <property type="entry name" value="Glutathione-S-Trfase_C-like"/>
</dbReference>
<dbReference type="InterPro" id="IPR040079">
    <property type="entry name" value="Glutathione_S-Trfase"/>
</dbReference>
<dbReference type="InterPro" id="IPR036282">
    <property type="entry name" value="Glutathione-S-Trfase_C_sf"/>
</dbReference>
<dbReference type="PROSITE" id="PS50404">
    <property type="entry name" value="GST_NTER"/>
    <property type="match status" value="1"/>
</dbReference>